<dbReference type="SUPFAM" id="SSF46977">
    <property type="entry name" value="Succinate dehydrogenase/fumarate reductase flavoprotein C-terminal domain"/>
    <property type="match status" value="1"/>
</dbReference>
<evidence type="ECO:0000256" key="7">
    <source>
        <dbReference type="ARBA" id="ARBA00022642"/>
    </source>
</evidence>
<dbReference type="NCBIfam" id="TIGR00551">
    <property type="entry name" value="nadB"/>
    <property type="match status" value="1"/>
</dbReference>
<comment type="function">
    <text evidence="10">Catalyzes the oxidation of L-aspartate to iminoaspartate, the first step in the de novo biosynthesis of NAD(+).</text>
</comment>
<dbReference type="InterPro" id="IPR003953">
    <property type="entry name" value="FAD-dep_OxRdtase_2_FAD-bd"/>
</dbReference>
<sequence length="554" mass="56641">MSSRWEAAADLVVVGTGVAGLSAALEAVRAGLRVVVVTKAEADAGNTRWAQGGVAVVLPGEHEPGDSVHRHVDDTLVAGAGLCDPAAVATILAEGPDAVARLRAGGAVFDPAGDDQPDRRGRLALAREGGHTAFRVVHAGGDATGAEVERALLAGVRNQRLTLLERHVAARVVRTEAGAVAGLLVLADDGVAGILRAPAVLLATGGLGQLYEATTNPDVATADGIALALRAGASVADLEFVQFHPTVLYPGRGATGSRPLVTEAVRGEGAVLIDAAGERVMEGVHPLGDLAPRDVVSAAIIRRLAEVPGGVDDHVFLDATHLRAEVFRTRFPTVYAACRAIGVHPASEPIPVAPSAHFGCGGVVTSVDGRTAVPGLYAAGEVARTGLHGANRLASNSLLEGLVTGRRTARAVVADLSAGKAARQSAGRLGDEGDGADVLTAEPVADRPGLQQLMSRHAAIGRDQAGLAIVAKSLDAMASRTLPAGRADVEDAALHLAARALVLAASTRTESRGCHVRHDHPVRDDQRWRRSLVVGLDESGEPTLLPALDLGGVA</sequence>
<comment type="catalytic activity">
    <reaction evidence="11">
        <text>L-aspartate + O2 = iminosuccinate + H2O2</text>
        <dbReference type="Rhea" id="RHEA:25876"/>
        <dbReference type="ChEBI" id="CHEBI:15379"/>
        <dbReference type="ChEBI" id="CHEBI:16240"/>
        <dbReference type="ChEBI" id="CHEBI:29991"/>
        <dbReference type="ChEBI" id="CHEBI:77875"/>
        <dbReference type="EC" id="1.4.3.16"/>
    </reaction>
    <physiologicalReaction direction="left-to-right" evidence="11">
        <dbReference type="Rhea" id="RHEA:25877"/>
    </physiologicalReaction>
</comment>
<evidence type="ECO:0000256" key="3">
    <source>
        <dbReference type="ARBA" id="ARBA00008562"/>
    </source>
</evidence>
<accession>A0A852ZCP1</accession>
<evidence type="ECO:0000313" key="16">
    <source>
        <dbReference type="EMBL" id="NYH89578.1"/>
    </source>
</evidence>
<organism evidence="16 17">
    <name type="scientific">Actinopolymorpha rutila</name>
    <dbReference type="NCBI Taxonomy" id="446787"/>
    <lineage>
        <taxon>Bacteria</taxon>
        <taxon>Bacillati</taxon>
        <taxon>Actinomycetota</taxon>
        <taxon>Actinomycetes</taxon>
        <taxon>Propionibacteriales</taxon>
        <taxon>Actinopolymorphaceae</taxon>
        <taxon>Actinopolymorpha</taxon>
    </lineage>
</organism>
<evidence type="ECO:0000256" key="4">
    <source>
        <dbReference type="ARBA" id="ARBA00012173"/>
    </source>
</evidence>
<dbReference type="InterPro" id="IPR027477">
    <property type="entry name" value="Succ_DH/fumarate_Rdtase_cat_sf"/>
</dbReference>
<evidence type="ECO:0000256" key="12">
    <source>
        <dbReference type="NCBIfam" id="TIGR00551"/>
    </source>
</evidence>
<comment type="similarity">
    <text evidence="3 13">Belongs to the FAD-dependent oxidoreductase 2 family. NadB subfamily.</text>
</comment>
<dbReference type="GO" id="GO:0033765">
    <property type="term" value="F:steroid dehydrogenase activity, acting on the CH-CH group of donors"/>
    <property type="evidence" value="ECO:0007669"/>
    <property type="project" value="UniProtKB-ARBA"/>
</dbReference>
<evidence type="ECO:0000259" key="14">
    <source>
        <dbReference type="Pfam" id="PF00890"/>
    </source>
</evidence>
<gene>
    <name evidence="16" type="ORF">F4554_002216</name>
</gene>
<dbReference type="GO" id="GO:0008734">
    <property type="term" value="F:L-aspartate oxidase activity"/>
    <property type="evidence" value="ECO:0007669"/>
    <property type="project" value="UniProtKB-UniRule"/>
</dbReference>
<dbReference type="RefSeq" id="WP_179787282.1">
    <property type="nucleotide sequence ID" value="NZ_BAAARR010000008.1"/>
</dbReference>
<evidence type="ECO:0000256" key="2">
    <source>
        <dbReference type="ARBA" id="ARBA00004950"/>
    </source>
</evidence>
<dbReference type="Gene3D" id="1.20.58.100">
    <property type="entry name" value="Fumarate reductase/succinate dehydrogenase flavoprotein-like, C-terminal domain"/>
    <property type="match status" value="1"/>
</dbReference>
<evidence type="ECO:0000256" key="10">
    <source>
        <dbReference type="ARBA" id="ARBA00029426"/>
    </source>
</evidence>
<dbReference type="EC" id="1.4.3.16" evidence="4 12"/>
<dbReference type="GO" id="GO:0005737">
    <property type="term" value="C:cytoplasm"/>
    <property type="evidence" value="ECO:0007669"/>
    <property type="project" value="UniProtKB-SubCell"/>
</dbReference>
<feature type="domain" description="FAD-dependent oxidoreductase 2 FAD-binding" evidence="14">
    <location>
        <begin position="10"/>
        <end position="398"/>
    </location>
</feature>
<dbReference type="EMBL" id="JACBZH010000001">
    <property type="protein sequence ID" value="NYH89578.1"/>
    <property type="molecule type" value="Genomic_DNA"/>
</dbReference>
<keyword evidence="8 13" id="KW-0274">FAD</keyword>
<dbReference type="InterPro" id="IPR037099">
    <property type="entry name" value="Fum_R/Succ_DH_flav-like_C_sf"/>
</dbReference>
<dbReference type="PRINTS" id="PR00411">
    <property type="entry name" value="PNDRDTASEI"/>
</dbReference>
<dbReference type="NCBIfam" id="NF005867">
    <property type="entry name" value="PRK07804.1"/>
    <property type="match status" value="1"/>
</dbReference>
<protein>
    <recommendedName>
        <fullName evidence="5 12">L-aspartate oxidase</fullName>
        <ecNumber evidence="4 12">1.4.3.16</ecNumber>
    </recommendedName>
</protein>
<proteinExistence type="inferred from homology"/>
<evidence type="ECO:0000256" key="11">
    <source>
        <dbReference type="ARBA" id="ARBA00048305"/>
    </source>
</evidence>
<dbReference type="PANTHER" id="PTHR42716">
    <property type="entry name" value="L-ASPARTATE OXIDASE"/>
    <property type="match status" value="1"/>
</dbReference>
<reference evidence="16 17" key="1">
    <citation type="submission" date="2020-07" db="EMBL/GenBank/DDBJ databases">
        <title>Sequencing the genomes of 1000 actinobacteria strains.</title>
        <authorList>
            <person name="Klenk H.-P."/>
        </authorList>
    </citation>
    <scope>NUCLEOTIDE SEQUENCE [LARGE SCALE GENOMIC DNA]</scope>
    <source>
        <strain evidence="16 17">DSM 18448</strain>
    </source>
</reference>
<feature type="domain" description="Fumarate reductase/succinate dehydrogenase flavoprotein-like C-terminal" evidence="15">
    <location>
        <begin position="450"/>
        <end position="537"/>
    </location>
</feature>
<dbReference type="Gene3D" id="3.50.50.60">
    <property type="entry name" value="FAD/NAD(P)-binding domain"/>
    <property type="match status" value="1"/>
</dbReference>
<dbReference type="InterPro" id="IPR005288">
    <property type="entry name" value="NadB"/>
</dbReference>
<evidence type="ECO:0000256" key="6">
    <source>
        <dbReference type="ARBA" id="ARBA00022630"/>
    </source>
</evidence>
<evidence type="ECO:0000256" key="1">
    <source>
        <dbReference type="ARBA" id="ARBA00001974"/>
    </source>
</evidence>
<evidence type="ECO:0000259" key="15">
    <source>
        <dbReference type="Pfam" id="PF02910"/>
    </source>
</evidence>
<name>A0A852ZCP1_9ACTN</name>
<dbReference type="PANTHER" id="PTHR42716:SF2">
    <property type="entry name" value="L-ASPARTATE OXIDASE, CHLOROPLASTIC"/>
    <property type="match status" value="1"/>
</dbReference>
<comment type="pathway">
    <text evidence="2 13">Cofactor biosynthesis; NAD(+) biosynthesis; iminoaspartate from L-aspartate (oxidase route): step 1/1.</text>
</comment>
<keyword evidence="17" id="KW-1185">Reference proteome</keyword>
<dbReference type="GO" id="GO:0034628">
    <property type="term" value="P:'de novo' NAD+ biosynthetic process from L-aspartate"/>
    <property type="evidence" value="ECO:0007669"/>
    <property type="project" value="TreeGrafter"/>
</dbReference>
<dbReference type="InterPro" id="IPR036188">
    <property type="entry name" value="FAD/NAD-bd_sf"/>
</dbReference>
<evidence type="ECO:0000256" key="9">
    <source>
        <dbReference type="ARBA" id="ARBA00023002"/>
    </source>
</evidence>
<evidence type="ECO:0000256" key="8">
    <source>
        <dbReference type="ARBA" id="ARBA00022827"/>
    </source>
</evidence>
<comment type="caution">
    <text evidence="16">The sequence shown here is derived from an EMBL/GenBank/DDBJ whole genome shotgun (WGS) entry which is preliminary data.</text>
</comment>
<dbReference type="Gene3D" id="3.90.700.10">
    <property type="entry name" value="Succinate dehydrogenase/fumarate reductase flavoprotein, catalytic domain"/>
    <property type="match status" value="1"/>
</dbReference>
<evidence type="ECO:0000256" key="13">
    <source>
        <dbReference type="RuleBase" id="RU362049"/>
    </source>
</evidence>
<dbReference type="AlphaFoldDB" id="A0A852ZCP1"/>
<dbReference type="SUPFAM" id="SSF56425">
    <property type="entry name" value="Succinate dehydrogenase/fumarate reductase flavoprotein, catalytic domain"/>
    <property type="match status" value="1"/>
</dbReference>
<comment type="subcellular location">
    <subcellularLocation>
        <location evidence="13">Cytoplasm</location>
    </subcellularLocation>
</comment>
<evidence type="ECO:0000313" key="17">
    <source>
        <dbReference type="Proteomes" id="UP000579605"/>
    </source>
</evidence>
<dbReference type="UniPathway" id="UPA00253">
    <property type="reaction ID" value="UER00326"/>
</dbReference>
<keyword evidence="7 13" id="KW-0662">Pyridine nucleotide biosynthesis</keyword>
<dbReference type="FunFam" id="3.90.700.10:FF:000002">
    <property type="entry name" value="L-aspartate oxidase"/>
    <property type="match status" value="1"/>
</dbReference>
<dbReference type="InterPro" id="IPR015939">
    <property type="entry name" value="Fum_Rdtase/Succ_DH_flav-like_C"/>
</dbReference>
<keyword evidence="6 13" id="KW-0285">Flavoprotein</keyword>
<dbReference type="PRINTS" id="PR00368">
    <property type="entry name" value="FADPNR"/>
</dbReference>
<keyword evidence="9 13" id="KW-0560">Oxidoreductase</keyword>
<evidence type="ECO:0000256" key="5">
    <source>
        <dbReference type="ARBA" id="ARBA00021901"/>
    </source>
</evidence>
<dbReference type="Pfam" id="PF02910">
    <property type="entry name" value="Succ_DH_flav_C"/>
    <property type="match status" value="1"/>
</dbReference>
<dbReference type="Pfam" id="PF00890">
    <property type="entry name" value="FAD_binding_2"/>
    <property type="match status" value="1"/>
</dbReference>
<dbReference type="SUPFAM" id="SSF51905">
    <property type="entry name" value="FAD/NAD(P)-binding domain"/>
    <property type="match status" value="1"/>
</dbReference>
<dbReference type="Proteomes" id="UP000579605">
    <property type="component" value="Unassembled WGS sequence"/>
</dbReference>
<comment type="cofactor">
    <cofactor evidence="1 13">
        <name>FAD</name>
        <dbReference type="ChEBI" id="CHEBI:57692"/>
    </cofactor>
</comment>